<reference evidence="2 3" key="2">
    <citation type="submission" date="2017-10" db="EMBL/GenBank/DDBJ databases">
        <title>Extensive intraspecific genome diversity in a model arbuscular mycorrhizal fungus.</title>
        <authorList>
            <person name="Chen E.C.H."/>
            <person name="Morin E."/>
            <person name="Baudet D."/>
            <person name="Noel J."/>
            <person name="Ndikumana S."/>
            <person name="Charron P."/>
            <person name="St-Onge C."/>
            <person name="Giorgi J."/>
            <person name="Grigoriev I.V."/>
            <person name="Roux C."/>
            <person name="Martin F.M."/>
            <person name="Corradi N."/>
        </authorList>
    </citation>
    <scope>NUCLEOTIDE SEQUENCE [LARGE SCALE GENOMIC DNA]</scope>
    <source>
        <strain evidence="2 3">C2</strain>
    </source>
</reference>
<accession>A0A2N1NE39</accession>
<dbReference type="EMBL" id="LLXL01000461">
    <property type="protein sequence ID" value="PKK72080.1"/>
    <property type="molecule type" value="Genomic_DNA"/>
</dbReference>
<dbReference type="VEuPathDB" id="FungiDB:RhiirA1_471804"/>
<evidence type="ECO:0000256" key="1">
    <source>
        <dbReference type="SAM" id="MobiDB-lite"/>
    </source>
</evidence>
<feature type="region of interest" description="Disordered" evidence="1">
    <location>
        <begin position="76"/>
        <end position="134"/>
    </location>
</feature>
<name>A0A2N1NE39_9GLOM</name>
<sequence length="151" mass="17608">MYNHCHTFSYKSINYKEAGPSGLCDNEIEINYQEANEMDYNAMEYEPLSELSSDIPGPLPVRNYLFLTKKMPINENLISDDADDDDQNRPSKDSGKDDDQNIDFDDSDEEEDDDYEEINFTSSEFDNDETKLPPNLNDDVCTWIMLWILQY</sequence>
<dbReference type="Proteomes" id="UP000233469">
    <property type="component" value="Unassembled WGS sequence"/>
</dbReference>
<organism evidence="2 3">
    <name type="scientific">Rhizophagus irregularis</name>
    <dbReference type="NCBI Taxonomy" id="588596"/>
    <lineage>
        <taxon>Eukaryota</taxon>
        <taxon>Fungi</taxon>
        <taxon>Fungi incertae sedis</taxon>
        <taxon>Mucoromycota</taxon>
        <taxon>Glomeromycotina</taxon>
        <taxon>Glomeromycetes</taxon>
        <taxon>Glomerales</taxon>
        <taxon>Glomeraceae</taxon>
        <taxon>Rhizophagus</taxon>
    </lineage>
</organism>
<dbReference type="VEuPathDB" id="FungiDB:RhiirFUN_006108"/>
<feature type="compositionally biased region" description="Basic and acidic residues" evidence="1">
    <location>
        <begin position="87"/>
        <end position="99"/>
    </location>
</feature>
<dbReference type="AlphaFoldDB" id="A0A2N1NE39"/>
<proteinExistence type="predicted"/>
<feature type="compositionally biased region" description="Acidic residues" evidence="1">
    <location>
        <begin position="100"/>
        <end position="117"/>
    </location>
</feature>
<protein>
    <submittedName>
        <fullName evidence="2">Uncharacterized protein</fullName>
    </submittedName>
</protein>
<evidence type="ECO:0000313" key="3">
    <source>
        <dbReference type="Proteomes" id="UP000233469"/>
    </source>
</evidence>
<comment type="caution">
    <text evidence="2">The sequence shown here is derived from an EMBL/GenBank/DDBJ whole genome shotgun (WGS) entry which is preliminary data.</text>
</comment>
<gene>
    <name evidence="2" type="ORF">RhiirC2_826411</name>
</gene>
<evidence type="ECO:0000313" key="2">
    <source>
        <dbReference type="EMBL" id="PKK72080.1"/>
    </source>
</evidence>
<reference evidence="2 3" key="1">
    <citation type="submission" date="2016-04" db="EMBL/GenBank/DDBJ databases">
        <title>Genome analyses suggest a sexual origin of heterokaryosis in a supposedly ancient asexual fungus.</title>
        <authorList>
            <person name="Ropars J."/>
            <person name="Sedzielewska K."/>
            <person name="Noel J."/>
            <person name="Charron P."/>
            <person name="Farinelli L."/>
            <person name="Marton T."/>
            <person name="Kruger M."/>
            <person name="Pelin A."/>
            <person name="Brachmann A."/>
            <person name="Corradi N."/>
        </authorList>
    </citation>
    <scope>NUCLEOTIDE SEQUENCE [LARGE SCALE GENOMIC DNA]</scope>
    <source>
        <strain evidence="2 3">C2</strain>
    </source>
</reference>